<name>A0A0K2X6Z7_9HELI</name>
<evidence type="ECO:0000313" key="3">
    <source>
        <dbReference type="EMBL" id="CRF43469.1"/>
    </source>
</evidence>
<reference evidence="1" key="1">
    <citation type="submission" date="2014-12" db="EMBL/GenBank/DDBJ databases">
        <title>Whole genome sequences of four Staphylococcus schleiferi canine isolates.</title>
        <authorList>
            <person name="Misic A.M."/>
            <person name="Cain C."/>
            <person name="Morris D.O."/>
            <person name="Rankin S."/>
            <person name="Beiting D."/>
        </authorList>
    </citation>
    <scope>NUCLEOTIDE SEQUENCE</scope>
    <source>
        <strain evidence="1">ASB11</strain>
        <strain evidence="2">ASB13</strain>
        <strain evidence="3">ASB9</strain>
    </source>
</reference>
<protein>
    <submittedName>
        <fullName evidence="1">Uncharacterized protein</fullName>
    </submittedName>
</protein>
<evidence type="ECO:0000313" key="6">
    <source>
        <dbReference type="Proteomes" id="UP000045175"/>
    </source>
</evidence>
<dbReference type="Proteomes" id="UP000045175">
    <property type="component" value="Unassembled WGS sequence"/>
</dbReference>
<evidence type="ECO:0000313" key="5">
    <source>
        <dbReference type="Proteomes" id="UP000041394"/>
    </source>
</evidence>
<dbReference type="EMBL" id="CDML01000053">
    <property type="protein sequence ID" value="CRF41786.1"/>
    <property type="molecule type" value="Genomic_DNA"/>
</dbReference>
<proteinExistence type="predicted"/>
<gene>
    <name evidence="1" type="ORF">HAL011_16010</name>
    <name evidence="2" type="ORF">HAL013_02960</name>
    <name evidence="3" type="ORF">HAL09_00100</name>
</gene>
<dbReference type="OrthoDB" id="9784823at2"/>
<accession>A0A0K2X6Z7</accession>
<sequence length="87" mass="9669">MPKNETIGAEEKIPKAADYVKDHVFAIDFDPRITRISKMLNLIAGDGHSNVFSSTLSIFLGGMPKRTSIKPQRLSIKILKSLKRSCP</sequence>
<dbReference type="EMBL" id="CDMH01000014">
    <property type="protein sequence ID" value="CRF42137.1"/>
    <property type="molecule type" value="Genomic_DNA"/>
</dbReference>
<reference evidence="4" key="2">
    <citation type="submission" date="2014-12" db="EMBL/GenBank/DDBJ databases">
        <authorList>
            <person name="Smet A."/>
        </authorList>
    </citation>
    <scope>NUCLEOTIDE SEQUENCE [LARGE SCALE GENOMIC DNA]</scope>
</reference>
<evidence type="ECO:0000313" key="4">
    <source>
        <dbReference type="Proteomes" id="UP000038622"/>
    </source>
</evidence>
<dbReference type="AlphaFoldDB" id="A0A0K2X6Z7"/>
<dbReference type="STRING" id="1578720.HAL011_16010"/>
<keyword evidence="4" id="KW-1185">Reference proteome</keyword>
<dbReference type="RefSeq" id="WP_053940814.1">
    <property type="nucleotide sequence ID" value="NZ_CDMH01000014.1"/>
</dbReference>
<dbReference type="Proteomes" id="UP000041394">
    <property type="component" value="Unassembled WGS sequence"/>
</dbReference>
<reference evidence="5 6" key="3">
    <citation type="submission" date="2014-12" db="EMBL/GenBank/DDBJ databases">
        <authorList>
            <person name="Jaenicke S."/>
        </authorList>
    </citation>
    <scope>NUCLEOTIDE SEQUENCE [LARGE SCALE GENOMIC DNA]</scope>
</reference>
<organism evidence="1 4">
    <name type="scientific">Helicobacter ailurogastricus</name>
    <dbReference type="NCBI Taxonomy" id="1578720"/>
    <lineage>
        <taxon>Bacteria</taxon>
        <taxon>Pseudomonadati</taxon>
        <taxon>Campylobacterota</taxon>
        <taxon>Epsilonproteobacteria</taxon>
        <taxon>Campylobacterales</taxon>
        <taxon>Helicobacteraceae</taxon>
        <taxon>Helicobacter</taxon>
    </lineage>
</organism>
<evidence type="ECO:0000313" key="1">
    <source>
        <dbReference type="EMBL" id="CRF41786.1"/>
    </source>
</evidence>
<evidence type="ECO:0000313" key="2">
    <source>
        <dbReference type="EMBL" id="CRF42137.1"/>
    </source>
</evidence>
<dbReference type="Proteomes" id="UP000038622">
    <property type="component" value="Unassembled WGS sequence"/>
</dbReference>
<dbReference type="EMBL" id="CDMN01000001">
    <property type="protein sequence ID" value="CRF43469.1"/>
    <property type="molecule type" value="Genomic_DNA"/>
</dbReference>